<dbReference type="PANTHER" id="PTHR13743">
    <property type="entry name" value="BEIGE/BEACH-RELATED"/>
    <property type="match status" value="1"/>
</dbReference>
<evidence type="ECO:0000313" key="3">
    <source>
        <dbReference type="Proteomes" id="UP000664859"/>
    </source>
</evidence>
<dbReference type="Pfam" id="PF02138">
    <property type="entry name" value="Beach"/>
    <property type="match status" value="1"/>
</dbReference>
<dbReference type="Gene3D" id="1.10.1540.10">
    <property type="entry name" value="BEACH domain"/>
    <property type="match status" value="1"/>
</dbReference>
<keyword evidence="3" id="KW-1185">Reference proteome</keyword>
<feature type="non-terminal residue" evidence="2">
    <location>
        <position position="248"/>
    </location>
</feature>
<evidence type="ECO:0000313" key="2">
    <source>
        <dbReference type="EMBL" id="KAG5191488.1"/>
    </source>
</evidence>
<dbReference type="OrthoDB" id="26681at2759"/>
<sequence length="248" mass="28251">ARYTDLWRRRKMSNFEYLMHLNIAAGRSYNDITQASHRYPVFPWVLQDFTSDTLDLDDPDVFRDLTKPIGALNPERLAAFLDRFYNFEDPAIPKFMYGSHYSSAGIVLHYLVRQEPFTSMHIALQGGHFDCPDRLFFDVAQVRRPVSQLSMSDVKELVPEFFCLPEAFLNANALPLGHLQEGGERVDDVRLPPSGSGSAQAFVRTMRRALESDAVSAHLHEWVDLVFGAKQSPPDAALEACNLFYYLT</sequence>
<feature type="domain" description="BEACH" evidence="1">
    <location>
        <begin position="1"/>
        <end position="248"/>
    </location>
</feature>
<dbReference type="InterPro" id="IPR000409">
    <property type="entry name" value="BEACH_dom"/>
</dbReference>
<accession>A0A835ZEA7</accession>
<dbReference type="SUPFAM" id="SSF81837">
    <property type="entry name" value="BEACH domain"/>
    <property type="match status" value="1"/>
</dbReference>
<organism evidence="2 3">
    <name type="scientific">Tribonema minus</name>
    <dbReference type="NCBI Taxonomy" id="303371"/>
    <lineage>
        <taxon>Eukaryota</taxon>
        <taxon>Sar</taxon>
        <taxon>Stramenopiles</taxon>
        <taxon>Ochrophyta</taxon>
        <taxon>PX clade</taxon>
        <taxon>Xanthophyceae</taxon>
        <taxon>Tribonematales</taxon>
        <taxon>Tribonemataceae</taxon>
        <taxon>Tribonema</taxon>
    </lineage>
</organism>
<dbReference type="Proteomes" id="UP000664859">
    <property type="component" value="Unassembled WGS sequence"/>
</dbReference>
<dbReference type="EMBL" id="JAFCMP010000019">
    <property type="protein sequence ID" value="KAG5191488.1"/>
    <property type="molecule type" value="Genomic_DNA"/>
</dbReference>
<dbReference type="PROSITE" id="PS50197">
    <property type="entry name" value="BEACH"/>
    <property type="match status" value="1"/>
</dbReference>
<comment type="caution">
    <text evidence="2">The sequence shown here is derived from an EMBL/GenBank/DDBJ whole genome shotgun (WGS) entry which is preliminary data.</text>
</comment>
<evidence type="ECO:0000259" key="1">
    <source>
        <dbReference type="PROSITE" id="PS50197"/>
    </source>
</evidence>
<dbReference type="InterPro" id="IPR050865">
    <property type="entry name" value="BEACH_Domain"/>
</dbReference>
<proteinExistence type="predicted"/>
<dbReference type="PANTHER" id="PTHR13743:SF157">
    <property type="entry name" value="BEACH DOMAIN-CONTAINING PROTEIN C2"/>
    <property type="match status" value="1"/>
</dbReference>
<dbReference type="CDD" id="cd06071">
    <property type="entry name" value="Beach"/>
    <property type="match status" value="1"/>
</dbReference>
<dbReference type="AlphaFoldDB" id="A0A835ZEA7"/>
<gene>
    <name evidence="2" type="ORF">JKP88DRAFT_174518</name>
</gene>
<reference evidence="2" key="1">
    <citation type="submission" date="2021-02" db="EMBL/GenBank/DDBJ databases">
        <title>First Annotated Genome of the Yellow-green Alga Tribonema minus.</title>
        <authorList>
            <person name="Mahan K.M."/>
        </authorList>
    </citation>
    <scope>NUCLEOTIDE SEQUENCE</scope>
    <source>
        <strain evidence="2">UTEX B ZZ1240</strain>
    </source>
</reference>
<dbReference type="SMART" id="SM01026">
    <property type="entry name" value="Beach"/>
    <property type="match status" value="1"/>
</dbReference>
<name>A0A835ZEA7_9STRA</name>
<dbReference type="InterPro" id="IPR036372">
    <property type="entry name" value="BEACH_dom_sf"/>
</dbReference>
<protein>
    <submittedName>
        <fullName evidence="2">BEACH domain-containing protein</fullName>
    </submittedName>
</protein>